<proteinExistence type="predicted"/>
<evidence type="ECO:0008006" key="5">
    <source>
        <dbReference type="Google" id="ProtNLM"/>
    </source>
</evidence>
<dbReference type="InterPro" id="IPR040255">
    <property type="entry name" value="Non-specific_endonuclease"/>
</dbReference>
<dbReference type="PANTHER" id="PTHR13966:SF5">
    <property type="entry name" value="ENDONUCLEASE G, MITOCHONDRIAL"/>
    <property type="match status" value="1"/>
</dbReference>
<protein>
    <recommendedName>
        <fullName evidence="5">DNA/RNA non-specific endonuclease</fullName>
    </recommendedName>
</protein>
<organism evidence="3 4">
    <name type="scientific">Herbiconiux moechotypicola</name>
    <dbReference type="NCBI Taxonomy" id="637393"/>
    <lineage>
        <taxon>Bacteria</taxon>
        <taxon>Bacillati</taxon>
        <taxon>Actinomycetota</taxon>
        <taxon>Actinomycetes</taxon>
        <taxon>Micrococcales</taxon>
        <taxon>Microbacteriaceae</taxon>
        <taxon>Herbiconiux</taxon>
    </lineage>
</organism>
<dbReference type="Pfam" id="PF01223">
    <property type="entry name" value="Endonuclease_NS"/>
    <property type="match status" value="1"/>
</dbReference>
<feature type="domain" description="DNA/RNA non-specific endonuclease/pyrophosphatase/phosphodiesterase" evidence="2">
    <location>
        <begin position="30"/>
        <end position="248"/>
    </location>
</feature>
<dbReference type="EMBL" id="BAAAQY010000013">
    <property type="protein sequence ID" value="GAA2247952.1"/>
    <property type="molecule type" value="Genomic_DNA"/>
</dbReference>
<evidence type="ECO:0000313" key="3">
    <source>
        <dbReference type="EMBL" id="GAA2247952.1"/>
    </source>
</evidence>
<dbReference type="SMART" id="SM00892">
    <property type="entry name" value="Endonuclease_NS"/>
    <property type="match status" value="1"/>
</dbReference>
<gene>
    <name evidence="3" type="ORF">GCM10009851_36760</name>
</gene>
<dbReference type="RefSeq" id="WP_259481177.1">
    <property type="nucleotide sequence ID" value="NZ_BAAAQY010000013.1"/>
</dbReference>
<dbReference type="Gene3D" id="3.40.570.10">
    <property type="entry name" value="Extracellular Endonuclease, subunit A"/>
    <property type="match status" value="1"/>
</dbReference>
<dbReference type="SUPFAM" id="SSF54060">
    <property type="entry name" value="His-Me finger endonucleases"/>
    <property type="match status" value="1"/>
</dbReference>
<sequence length="272" mass="29476">MSTGFDPEFLPVGCPLPRAADPARRLRILHYTHFTVVLDPGRMLAAATAVMIDGRLLRDLPRDDGWHLDPRVLADEQTGPEPYALHDLEPGELVRRRDAAWGTDAVAASAAHDTAAFTNAVPVAAAADPSKHLWNTLEDHLIGHAVAYQLKFAVFTGAVFGTADRLYRGVRLPDRLWKVAAWFDPAREAPASAGFLLDQSAGLGRLDLGDGGRPDPSPRRGDVRVFQVPVADIARDTGLDLGSLVAADRFVAPLRVAGRRWTELHSPGAVRL</sequence>
<dbReference type="SMART" id="SM00477">
    <property type="entry name" value="NUC"/>
    <property type="match status" value="1"/>
</dbReference>
<evidence type="ECO:0000313" key="4">
    <source>
        <dbReference type="Proteomes" id="UP001500929"/>
    </source>
</evidence>
<accession>A0ABP5QZB3</accession>
<reference evidence="4" key="1">
    <citation type="journal article" date="2019" name="Int. J. Syst. Evol. Microbiol.">
        <title>The Global Catalogue of Microorganisms (GCM) 10K type strain sequencing project: providing services to taxonomists for standard genome sequencing and annotation.</title>
        <authorList>
            <consortium name="The Broad Institute Genomics Platform"/>
            <consortium name="The Broad Institute Genome Sequencing Center for Infectious Disease"/>
            <person name="Wu L."/>
            <person name="Ma J."/>
        </authorList>
    </citation>
    <scope>NUCLEOTIDE SEQUENCE [LARGE SCALE GENOMIC DNA]</scope>
    <source>
        <strain evidence="4">JCM 16117</strain>
    </source>
</reference>
<dbReference type="InterPro" id="IPR001604">
    <property type="entry name" value="Endo_G_ENPP1-like_dom"/>
</dbReference>
<dbReference type="InterPro" id="IPR044925">
    <property type="entry name" value="His-Me_finger_sf"/>
</dbReference>
<feature type="domain" description="ENPP1-3/EXOG-like endonuclease/phosphodiesterase" evidence="1">
    <location>
        <begin position="31"/>
        <end position="248"/>
    </location>
</feature>
<dbReference type="PANTHER" id="PTHR13966">
    <property type="entry name" value="ENDONUCLEASE RELATED"/>
    <property type="match status" value="1"/>
</dbReference>
<comment type="caution">
    <text evidence="3">The sequence shown here is derived from an EMBL/GenBank/DDBJ whole genome shotgun (WGS) entry which is preliminary data.</text>
</comment>
<name>A0ABP5QZB3_9MICO</name>
<evidence type="ECO:0000259" key="1">
    <source>
        <dbReference type="SMART" id="SM00477"/>
    </source>
</evidence>
<keyword evidence="4" id="KW-1185">Reference proteome</keyword>
<dbReference type="Proteomes" id="UP001500929">
    <property type="component" value="Unassembled WGS sequence"/>
</dbReference>
<evidence type="ECO:0000259" key="2">
    <source>
        <dbReference type="SMART" id="SM00892"/>
    </source>
</evidence>
<dbReference type="InterPro" id="IPR044929">
    <property type="entry name" value="DNA/RNA_non-sp_Endonuclease_sf"/>
</dbReference>
<dbReference type="InterPro" id="IPR020821">
    <property type="entry name" value="ENPP1-3/EXOG-like_nuc-like"/>
</dbReference>